<dbReference type="RefSeq" id="WP_316004004.1">
    <property type="nucleotide sequence ID" value="NZ_JAWDIT010000002.1"/>
</dbReference>
<protein>
    <submittedName>
        <fullName evidence="1">DUF2247 family protein</fullName>
    </submittedName>
</protein>
<name>A0ABU3SM22_9MICO</name>
<keyword evidence="2" id="KW-1185">Reference proteome</keyword>
<evidence type="ECO:0000313" key="2">
    <source>
        <dbReference type="Proteomes" id="UP001261125"/>
    </source>
</evidence>
<dbReference type="Pfam" id="PF10004">
    <property type="entry name" value="DUF2247"/>
    <property type="match status" value="1"/>
</dbReference>
<sequence length="179" mass="19972">MSRIRQSPEGRTFKVDAGTILAADLPINGTILAVGLLRGLISFPVAKYLADHARLSSTEEDFLVETLRDNEEEDALEICSRQIDAERIDYSTDPAGRFWVWLVSSTIWSQRHGFSNPLELMEEVYSFFGYPVSLSALIRYMPPPPGEASGVAALVARWGRYVADERMCLERVLSQGSCP</sequence>
<dbReference type="InterPro" id="IPR016630">
    <property type="entry name" value="UCP015278"/>
</dbReference>
<gene>
    <name evidence="1" type="ORF">RWH44_06905</name>
</gene>
<proteinExistence type="predicted"/>
<reference evidence="1 2" key="1">
    <citation type="submission" date="2023-09" db="EMBL/GenBank/DDBJ databases">
        <title>Microbacterium fusihabitans sp. nov., Microbacterium phycihabitans sp. nov., and Microbacterium cervinum sp. nov., isolated from dried seaweeds of beach.</title>
        <authorList>
            <person name="Lee S.D."/>
        </authorList>
    </citation>
    <scope>NUCLEOTIDE SEQUENCE [LARGE SCALE GENOMIC DNA]</scope>
    <source>
        <strain evidence="1 2">KSW2-29</strain>
    </source>
</reference>
<evidence type="ECO:0000313" key="1">
    <source>
        <dbReference type="EMBL" id="MDU0345432.1"/>
    </source>
</evidence>
<organism evidence="1 2">
    <name type="scientific">Microbacterium phycohabitans</name>
    <dbReference type="NCBI Taxonomy" id="3075993"/>
    <lineage>
        <taxon>Bacteria</taxon>
        <taxon>Bacillati</taxon>
        <taxon>Actinomycetota</taxon>
        <taxon>Actinomycetes</taxon>
        <taxon>Micrococcales</taxon>
        <taxon>Microbacteriaceae</taxon>
        <taxon>Microbacterium</taxon>
    </lineage>
</organism>
<dbReference type="EMBL" id="JAWDIT010000002">
    <property type="protein sequence ID" value="MDU0345432.1"/>
    <property type="molecule type" value="Genomic_DNA"/>
</dbReference>
<dbReference type="Proteomes" id="UP001261125">
    <property type="component" value="Unassembled WGS sequence"/>
</dbReference>
<comment type="caution">
    <text evidence="1">The sequence shown here is derived from an EMBL/GenBank/DDBJ whole genome shotgun (WGS) entry which is preliminary data.</text>
</comment>
<accession>A0ABU3SM22</accession>